<dbReference type="PANTHER" id="PTHR43669:SF6">
    <property type="entry name" value="DECAPRENYLPHOSPHORYL-2-KETO-BETA-D-ERYTHRO-PENTOSE REDUCTASE"/>
    <property type="match status" value="1"/>
</dbReference>
<accession>A0ABW6QZB1</accession>
<dbReference type="GO" id="GO:0016491">
    <property type="term" value="F:oxidoreductase activity"/>
    <property type="evidence" value="ECO:0007669"/>
    <property type="project" value="UniProtKB-KW"/>
</dbReference>
<dbReference type="Pfam" id="PF13561">
    <property type="entry name" value="adh_short_C2"/>
    <property type="match status" value="1"/>
</dbReference>
<organism evidence="3 4">
    <name type="scientific">Nocardia suismassiliense</name>
    <dbReference type="NCBI Taxonomy" id="2077092"/>
    <lineage>
        <taxon>Bacteria</taxon>
        <taxon>Bacillati</taxon>
        <taxon>Actinomycetota</taxon>
        <taxon>Actinomycetes</taxon>
        <taxon>Mycobacteriales</taxon>
        <taxon>Nocardiaceae</taxon>
        <taxon>Nocardia</taxon>
    </lineage>
</organism>
<proteinExistence type="inferred from homology"/>
<sequence>MRLEKKNAVVYGAAGNMGAAVARAFAREGAHVFLAGRTQQTLDAVAEEIIEQGGRATVTPVDVVDRAAVEAHADRVVGEGGTLDISFNAVGMDAVQDVALVDLEPADFLAPIMASAQSHFITTTAAARRMTAQGSGVIVLLSATAAGESRHRMGGFNIACAGIEALNRSLAGEVGPYGVRVVCIRSNFAPETVPELSESDEAIQPLVRDTRLGRLPRLAEVAETAVYAASDGAGAMTGAVLNLSCGALVD</sequence>
<evidence type="ECO:0000256" key="1">
    <source>
        <dbReference type="ARBA" id="ARBA00006484"/>
    </source>
</evidence>
<dbReference type="PRINTS" id="PR00081">
    <property type="entry name" value="GDHRDH"/>
</dbReference>
<dbReference type="RefSeq" id="WP_387721917.1">
    <property type="nucleotide sequence ID" value="NZ_JBIAPI010000008.1"/>
</dbReference>
<protein>
    <submittedName>
        <fullName evidence="3">SDR family NAD(P)-dependent oxidoreductase</fullName>
        <ecNumber evidence="3">1.1.1.-</ecNumber>
    </submittedName>
</protein>
<keyword evidence="2 3" id="KW-0560">Oxidoreductase</keyword>
<dbReference type="InterPro" id="IPR036291">
    <property type="entry name" value="NAD(P)-bd_dom_sf"/>
</dbReference>
<evidence type="ECO:0000313" key="4">
    <source>
        <dbReference type="Proteomes" id="UP001601948"/>
    </source>
</evidence>
<dbReference type="EC" id="1.1.1.-" evidence="3"/>
<dbReference type="Proteomes" id="UP001601948">
    <property type="component" value="Unassembled WGS sequence"/>
</dbReference>
<dbReference type="PANTHER" id="PTHR43669">
    <property type="entry name" value="5-KETO-D-GLUCONATE 5-REDUCTASE"/>
    <property type="match status" value="1"/>
</dbReference>
<dbReference type="EMBL" id="JBIAPI010000008">
    <property type="protein sequence ID" value="MFF3226581.1"/>
    <property type="molecule type" value="Genomic_DNA"/>
</dbReference>
<evidence type="ECO:0000313" key="3">
    <source>
        <dbReference type="EMBL" id="MFF3226581.1"/>
    </source>
</evidence>
<reference evidence="3 4" key="1">
    <citation type="submission" date="2024-10" db="EMBL/GenBank/DDBJ databases">
        <title>The Natural Products Discovery Center: Release of the First 8490 Sequenced Strains for Exploring Actinobacteria Biosynthetic Diversity.</title>
        <authorList>
            <person name="Kalkreuter E."/>
            <person name="Kautsar S.A."/>
            <person name="Yang D."/>
            <person name="Bader C.D."/>
            <person name="Teijaro C.N."/>
            <person name="Fluegel L."/>
            <person name="Davis C.M."/>
            <person name="Simpson J.R."/>
            <person name="Lauterbach L."/>
            <person name="Steele A.D."/>
            <person name="Gui C."/>
            <person name="Meng S."/>
            <person name="Li G."/>
            <person name="Viehrig K."/>
            <person name="Ye F."/>
            <person name="Su P."/>
            <person name="Kiefer A.F."/>
            <person name="Nichols A."/>
            <person name="Cepeda A.J."/>
            <person name="Yan W."/>
            <person name="Fan B."/>
            <person name="Jiang Y."/>
            <person name="Adhikari A."/>
            <person name="Zheng C.-J."/>
            <person name="Schuster L."/>
            <person name="Cowan T.M."/>
            <person name="Smanski M.J."/>
            <person name="Chevrette M.G."/>
            <person name="De Carvalho L.P.S."/>
            <person name="Shen B."/>
        </authorList>
    </citation>
    <scope>NUCLEOTIDE SEQUENCE [LARGE SCALE GENOMIC DNA]</scope>
    <source>
        <strain evidence="3 4">NPDC003040</strain>
    </source>
</reference>
<dbReference type="CDD" id="cd05233">
    <property type="entry name" value="SDR_c"/>
    <property type="match status" value="1"/>
</dbReference>
<comment type="caution">
    <text evidence="3">The sequence shown here is derived from an EMBL/GenBank/DDBJ whole genome shotgun (WGS) entry which is preliminary data.</text>
</comment>
<name>A0ABW6QZB1_9NOCA</name>
<dbReference type="InterPro" id="IPR002347">
    <property type="entry name" value="SDR_fam"/>
</dbReference>
<dbReference type="SUPFAM" id="SSF51735">
    <property type="entry name" value="NAD(P)-binding Rossmann-fold domains"/>
    <property type="match status" value="1"/>
</dbReference>
<comment type="similarity">
    <text evidence="1">Belongs to the short-chain dehydrogenases/reductases (SDR) family.</text>
</comment>
<evidence type="ECO:0000256" key="2">
    <source>
        <dbReference type="ARBA" id="ARBA00023002"/>
    </source>
</evidence>
<gene>
    <name evidence="3" type="ORF">ACFYV7_27560</name>
</gene>
<keyword evidence="4" id="KW-1185">Reference proteome</keyword>
<dbReference type="Gene3D" id="3.40.50.720">
    <property type="entry name" value="NAD(P)-binding Rossmann-like Domain"/>
    <property type="match status" value="1"/>
</dbReference>